<feature type="transmembrane region" description="Helical" evidence="1">
    <location>
        <begin position="31"/>
        <end position="51"/>
    </location>
</feature>
<gene>
    <name evidence="2" type="ORF">SAMN00790413_01205</name>
</gene>
<feature type="transmembrane region" description="Helical" evidence="1">
    <location>
        <begin position="169"/>
        <end position="186"/>
    </location>
</feature>
<dbReference type="STRING" id="695939.SAMN00790413_01205"/>
<accession>A0A1W1VDS4</accession>
<feature type="transmembrane region" description="Helical" evidence="1">
    <location>
        <begin position="90"/>
        <end position="110"/>
    </location>
</feature>
<keyword evidence="1" id="KW-1133">Transmembrane helix</keyword>
<feature type="transmembrane region" description="Helical" evidence="1">
    <location>
        <begin position="57"/>
        <end position="78"/>
    </location>
</feature>
<protein>
    <submittedName>
        <fullName evidence="2">Low temperature requirement protein LtrA</fullName>
    </submittedName>
</protein>
<dbReference type="PANTHER" id="PTHR36840">
    <property type="entry name" value="BLL5714 PROTEIN"/>
    <property type="match status" value="1"/>
</dbReference>
<feature type="transmembrane region" description="Helical" evidence="1">
    <location>
        <begin position="338"/>
        <end position="355"/>
    </location>
</feature>
<feature type="transmembrane region" description="Helical" evidence="1">
    <location>
        <begin position="271"/>
        <end position="293"/>
    </location>
</feature>
<feature type="transmembrane region" description="Helical" evidence="1">
    <location>
        <begin position="198"/>
        <end position="218"/>
    </location>
</feature>
<keyword evidence="3" id="KW-1185">Reference proteome</keyword>
<feature type="transmembrane region" description="Helical" evidence="1">
    <location>
        <begin position="116"/>
        <end position="135"/>
    </location>
</feature>
<dbReference type="PANTHER" id="PTHR36840:SF1">
    <property type="entry name" value="BLL5714 PROTEIN"/>
    <property type="match status" value="1"/>
</dbReference>
<dbReference type="Proteomes" id="UP000192582">
    <property type="component" value="Unassembled WGS sequence"/>
</dbReference>
<reference evidence="2 3" key="1">
    <citation type="submission" date="2017-04" db="EMBL/GenBank/DDBJ databases">
        <authorList>
            <person name="Afonso C.L."/>
            <person name="Miller P.J."/>
            <person name="Scott M.A."/>
            <person name="Spackman E."/>
            <person name="Goraichik I."/>
            <person name="Dimitrov K.M."/>
            <person name="Suarez D.L."/>
            <person name="Swayne D.E."/>
        </authorList>
    </citation>
    <scope>NUCLEOTIDE SEQUENCE [LARGE SCALE GENOMIC DNA]</scope>
    <source>
        <strain evidence="2 3">KR-140</strain>
    </source>
</reference>
<dbReference type="Pfam" id="PF06772">
    <property type="entry name" value="LtrA"/>
    <property type="match status" value="1"/>
</dbReference>
<feature type="transmembrane region" description="Helical" evidence="1">
    <location>
        <begin position="142"/>
        <end position="163"/>
    </location>
</feature>
<keyword evidence="1" id="KW-0812">Transmembrane</keyword>
<name>A0A1W1VDS4_9DEIO</name>
<organism evidence="2 3">
    <name type="scientific">Deinococcus hopiensis KR-140</name>
    <dbReference type="NCBI Taxonomy" id="695939"/>
    <lineage>
        <taxon>Bacteria</taxon>
        <taxon>Thermotogati</taxon>
        <taxon>Deinococcota</taxon>
        <taxon>Deinococci</taxon>
        <taxon>Deinococcales</taxon>
        <taxon>Deinococcaceae</taxon>
        <taxon>Deinococcus</taxon>
    </lineage>
</organism>
<dbReference type="EMBL" id="FWWU01000009">
    <property type="protein sequence ID" value="SMB91587.1"/>
    <property type="molecule type" value="Genomic_DNA"/>
</dbReference>
<dbReference type="RefSeq" id="WP_084048724.1">
    <property type="nucleotide sequence ID" value="NZ_FWWU01000009.1"/>
</dbReference>
<evidence type="ECO:0000256" key="1">
    <source>
        <dbReference type="SAM" id="Phobius"/>
    </source>
</evidence>
<proteinExistence type="predicted"/>
<evidence type="ECO:0000313" key="3">
    <source>
        <dbReference type="Proteomes" id="UP000192582"/>
    </source>
</evidence>
<feature type="transmembrane region" description="Helical" evidence="1">
    <location>
        <begin position="313"/>
        <end position="331"/>
    </location>
</feature>
<feature type="transmembrane region" description="Helical" evidence="1">
    <location>
        <begin position="224"/>
        <end position="250"/>
    </location>
</feature>
<dbReference type="InterPro" id="IPR010640">
    <property type="entry name" value="Low_temperature_requirement_A"/>
</dbReference>
<evidence type="ECO:0000313" key="2">
    <source>
        <dbReference type="EMBL" id="SMB91587.1"/>
    </source>
</evidence>
<sequence>MKDPTQPRPVSESVRTRRTDAVISRVSSLELFLDLVFVFTVTQLTGLIVGAEGWTDYLKAALVFMTIWWIYSGYVWLTSNVGLGRTRHRLLMFTGMTGFLVMALSIPQVFGSGGVPYGLGLLTVTLVHAGLFTHAQTGSARAIVGIAPFNLLSAGLVLLAGFVAPPWDWPLWVGAVAVSVSSSFLGRERGFTLSPAHFVERHGLVVLIALGESIVAIGTGARGLAVNATLVATAALALALAAALWWTYFGGDDERAERRLTGLPDGERARMALVAFGYGHFLMLSGIIVLAAGIKGVVAHPLGHATRHGAGELAGGLALYLLGDVVFRRTLRLGPGRLRLLAGGAALLTVPVALVWGRLPQLALCVALTVGLLVVEGRAVEKG</sequence>
<dbReference type="OrthoDB" id="9798526at2"/>
<dbReference type="AlphaFoldDB" id="A0A1W1VDS4"/>
<keyword evidence="1" id="KW-0472">Membrane</keyword>